<keyword evidence="8" id="KW-1185">Reference proteome</keyword>
<dbReference type="GO" id="GO:0042910">
    <property type="term" value="F:xenobiotic transmembrane transporter activity"/>
    <property type="evidence" value="ECO:0007669"/>
    <property type="project" value="InterPro"/>
</dbReference>
<keyword evidence="6" id="KW-0472">Membrane</keyword>
<reference evidence="8" key="1">
    <citation type="submission" date="2016-11" db="EMBL/GenBank/DDBJ databases">
        <authorList>
            <person name="Varghese N."/>
            <person name="Submissions S."/>
        </authorList>
    </citation>
    <scope>NUCLEOTIDE SEQUENCE [LARGE SCALE GENOMIC DNA]</scope>
    <source>
        <strain evidence="8">DSM 14826</strain>
    </source>
</reference>
<protein>
    <recommendedName>
        <fullName evidence="3">Probable multidrug resistance protein NorM</fullName>
    </recommendedName>
    <alternativeName>
        <fullName evidence="5">Multidrug-efflux transporter</fullName>
    </alternativeName>
</protein>
<dbReference type="InterPro" id="IPR002528">
    <property type="entry name" value="MATE_fam"/>
</dbReference>
<keyword evidence="6" id="KW-0812">Transmembrane</keyword>
<dbReference type="GO" id="GO:0005886">
    <property type="term" value="C:plasma membrane"/>
    <property type="evidence" value="ECO:0007669"/>
    <property type="project" value="TreeGrafter"/>
</dbReference>
<dbReference type="RefSeq" id="WP_072906563.1">
    <property type="nucleotide sequence ID" value="NZ_FRAI01000007.1"/>
</dbReference>
<evidence type="ECO:0000256" key="6">
    <source>
        <dbReference type="SAM" id="Phobius"/>
    </source>
</evidence>
<evidence type="ECO:0000256" key="5">
    <source>
        <dbReference type="ARBA" id="ARBA00031636"/>
    </source>
</evidence>
<evidence type="ECO:0000256" key="1">
    <source>
        <dbReference type="ARBA" id="ARBA00003408"/>
    </source>
</evidence>
<dbReference type="AlphaFoldDB" id="A0A1M6MLR4"/>
<feature type="transmembrane region" description="Helical" evidence="6">
    <location>
        <begin position="20"/>
        <end position="41"/>
    </location>
</feature>
<accession>A0A1M6MLR4</accession>
<feature type="transmembrane region" description="Helical" evidence="6">
    <location>
        <begin position="253"/>
        <end position="276"/>
    </location>
</feature>
<name>A0A1M6MLR4_9FIRM</name>
<feature type="transmembrane region" description="Helical" evidence="6">
    <location>
        <begin position="296"/>
        <end position="319"/>
    </location>
</feature>
<comment type="similarity">
    <text evidence="2">Belongs to the multi antimicrobial extrusion (MATE) (TC 2.A.66.1) family.</text>
</comment>
<keyword evidence="6" id="KW-1133">Transmembrane helix</keyword>
<sequence>MGKTLAYSNKREFLLNNENLYHNALYLATPIVLQSLLQVSIGTVDMKMVGSLGPDAIAAIGAGKNIVMLIMVLVMAISTGTTAFVARFIGQGDKEKASLSAGQSFFLCIAASLFMIPLGVLINKPSLRLLGISDNVLVLAEGYMFIFFITIPFFLLNFIARSIFQGSGDTQTPLYIDIIMNLSNVLFNYLLIFGIGFFPALGVIGAALGTAISRFIGALLGWGALISGKFMLKVKIKDMFYPRFNIIKQVIKIGLPAALQGVCRNASTFFIFAILARTAAQNTAITAFTIGTNLNQYALMPGLAIGTAAATLSGMNIGAKKIKRAEESGKACVFIGASFMVFIAFLFVIFAQPLINFF</sequence>
<dbReference type="CDD" id="cd13137">
    <property type="entry name" value="MATE_NorM_like"/>
    <property type="match status" value="1"/>
</dbReference>
<dbReference type="PANTHER" id="PTHR43298">
    <property type="entry name" value="MULTIDRUG RESISTANCE PROTEIN NORM-RELATED"/>
    <property type="match status" value="1"/>
</dbReference>
<dbReference type="STRING" id="1120989.SAMN02745227_00836"/>
<evidence type="ECO:0000256" key="2">
    <source>
        <dbReference type="ARBA" id="ARBA00010199"/>
    </source>
</evidence>
<feature type="transmembrane region" description="Helical" evidence="6">
    <location>
        <begin position="142"/>
        <end position="164"/>
    </location>
</feature>
<gene>
    <name evidence="7" type="ORF">SAMN02745227_00836</name>
</gene>
<dbReference type="OrthoDB" id="62420at2"/>
<dbReference type="Proteomes" id="UP000243547">
    <property type="component" value="Unassembled WGS sequence"/>
</dbReference>
<keyword evidence="4" id="KW-0813">Transport</keyword>
<evidence type="ECO:0000313" key="7">
    <source>
        <dbReference type="EMBL" id="SHJ84421.1"/>
    </source>
</evidence>
<dbReference type="EMBL" id="FRAI01000007">
    <property type="protein sequence ID" value="SHJ84421.1"/>
    <property type="molecule type" value="Genomic_DNA"/>
</dbReference>
<organism evidence="7 8">
    <name type="scientific">Anaerobranca californiensis DSM 14826</name>
    <dbReference type="NCBI Taxonomy" id="1120989"/>
    <lineage>
        <taxon>Bacteria</taxon>
        <taxon>Bacillati</taxon>
        <taxon>Bacillota</taxon>
        <taxon>Clostridia</taxon>
        <taxon>Eubacteriales</taxon>
        <taxon>Proteinivoracaceae</taxon>
        <taxon>Anaerobranca</taxon>
    </lineage>
</organism>
<dbReference type="InterPro" id="IPR050222">
    <property type="entry name" value="MATE_MdtK"/>
</dbReference>
<comment type="function">
    <text evidence="1">Multidrug efflux pump.</text>
</comment>
<dbReference type="NCBIfam" id="TIGR00797">
    <property type="entry name" value="matE"/>
    <property type="match status" value="1"/>
</dbReference>
<feature type="transmembrane region" description="Helical" evidence="6">
    <location>
        <begin position="101"/>
        <end position="122"/>
    </location>
</feature>
<evidence type="ECO:0000256" key="4">
    <source>
        <dbReference type="ARBA" id="ARBA00022448"/>
    </source>
</evidence>
<proteinExistence type="inferred from homology"/>
<feature type="transmembrane region" description="Helical" evidence="6">
    <location>
        <begin position="331"/>
        <end position="355"/>
    </location>
</feature>
<dbReference type="PANTHER" id="PTHR43298:SF2">
    <property type="entry name" value="FMN_FAD EXPORTER YEEO-RELATED"/>
    <property type="match status" value="1"/>
</dbReference>
<feature type="transmembrane region" description="Helical" evidence="6">
    <location>
        <begin position="215"/>
        <end position="232"/>
    </location>
</feature>
<feature type="transmembrane region" description="Helical" evidence="6">
    <location>
        <begin position="66"/>
        <end position="89"/>
    </location>
</feature>
<feature type="transmembrane region" description="Helical" evidence="6">
    <location>
        <begin position="185"/>
        <end position="209"/>
    </location>
</feature>
<evidence type="ECO:0000256" key="3">
    <source>
        <dbReference type="ARBA" id="ARBA00020268"/>
    </source>
</evidence>
<dbReference type="GO" id="GO:0015297">
    <property type="term" value="F:antiporter activity"/>
    <property type="evidence" value="ECO:0007669"/>
    <property type="project" value="InterPro"/>
</dbReference>
<evidence type="ECO:0000313" key="8">
    <source>
        <dbReference type="Proteomes" id="UP000243547"/>
    </source>
</evidence>
<dbReference type="Pfam" id="PF01554">
    <property type="entry name" value="MatE"/>
    <property type="match status" value="2"/>
</dbReference>